<evidence type="ECO:0000313" key="9">
    <source>
        <dbReference type="Proteomes" id="UP000663829"/>
    </source>
</evidence>
<evidence type="ECO:0000256" key="1">
    <source>
        <dbReference type="ARBA" id="ARBA00009176"/>
    </source>
</evidence>
<dbReference type="Proteomes" id="UP000682733">
    <property type="component" value="Unassembled WGS sequence"/>
</dbReference>
<evidence type="ECO:0000256" key="3">
    <source>
        <dbReference type="SAM" id="SignalP"/>
    </source>
</evidence>
<dbReference type="OrthoDB" id="432381at2759"/>
<dbReference type="EMBL" id="CAJNOQ010007680">
    <property type="protein sequence ID" value="CAF1175780.1"/>
    <property type="molecule type" value="Genomic_DNA"/>
</dbReference>
<feature type="signal peptide" evidence="3">
    <location>
        <begin position="1"/>
        <end position="19"/>
    </location>
</feature>
<name>A0A814UNF0_9BILA</name>
<evidence type="ECO:0000259" key="4">
    <source>
        <dbReference type="Pfam" id="PF01156"/>
    </source>
</evidence>
<accession>A0A814UNF0</accession>
<keyword evidence="2" id="KW-0472">Membrane</keyword>
<proteinExistence type="inferred from homology"/>
<evidence type="ECO:0000313" key="8">
    <source>
        <dbReference type="EMBL" id="CAF3939781.1"/>
    </source>
</evidence>
<dbReference type="SUPFAM" id="SSF53590">
    <property type="entry name" value="Nucleoside hydrolase"/>
    <property type="match status" value="1"/>
</dbReference>
<organism evidence="6 9">
    <name type="scientific">Didymodactylos carnosus</name>
    <dbReference type="NCBI Taxonomy" id="1234261"/>
    <lineage>
        <taxon>Eukaryota</taxon>
        <taxon>Metazoa</taxon>
        <taxon>Spiralia</taxon>
        <taxon>Gnathifera</taxon>
        <taxon>Rotifera</taxon>
        <taxon>Eurotatoria</taxon>
        <taxon>Bdelloidea</taxon>
        <taxon>Philodinida</taxon>
        <taxon>Philodinidae</taxon>
        <taxon>Didymodactylos</taxon>
    </lineage>
</organism>
<dbReference type="Pfam" id="PF01156">
    <property type="entry name" value="IU_nuc_hydro"/>
    <property type="match status" value="1"/>
</dbReference>
<keyword evidence="9" id="KW-1185">Reference proteome</keyword>
<dbReference type="AlphaFoldDB" id="A0A814UNF0"/>
<dbReference type="InterPro" id="IPR001910">
    <property type="entry name" value="Inosine/uridine_hydrolase_dom"/>
</dbReference>
<evidence type="ECO:0000313" key="7">
    <source>
        <dbReference type="EMBL" id="CAF3826700.1"/>
    </source>
</evidence>
<protein>
    <recommendedName>
        <fullName evidence="4">Inosine/uridine-preferring nucleoside hydrolase domain-containing protein</fullName>
    </recommendedName>
</protein>
<dbReference type="Proteomes" id="UP000663829">
    <property type="component" value="Unassembled WGS sequence"/>
</dbReference>
<keyword evidence="2" id="KW-0812">Transmembrane</keyword>
<keyword evidence="3" id="KW-0732">Signal</keyword>
<evidence type="ECO:0000256" key="2">
    <source>
        <dbReference type="SAM" id="Phobius"/>
    </source>
</evidence>
<keyword evidence="2" id="KW-1133">Transmembrane helix</keyword>
<feature type="transmembrane region" description="Helical" evidence="2">
    <location>
        <begin position="342"/>
        <end position="361"/>
    </location>
</feature>
<reference evidence="6" key="1">
    <citation type="submission" date="2021-02" db="EMBL/GenBank/DDBJ databases">
        <authorList>
            <person name="Nowell W R."/>
        </authorList>
    </citation>
    <scope>NUCLEOTIDE SEQUENCE</scope>
</reference>
<evidence type="ECO:0000313" key="6">
    <source>
        <dbReference type="EMBL" id="CAF1175780.1"/>
    </source>
</evidence>
<gene>
    <name evidence="6" type="ORF">GPM918_LOCUS22432</name>
    <name evidence="5" type="ORF">OVA965_LOCUS17424</name>
    <name evidence="8" type="ORF">SRO942_LOCUS22430</name>
    <name evidence="7" type="ORF">TMI583_LOCUS17435</name>
</gene>
<dbReference type="Proteomes" id="UP000677228">
    <property type="component" value="Unassembled WGS sequence"/>
</dbReference>
<feature type="chain" id="PRO_5035603156" description="Inosine/uridine-preferring nucleoside hydrolase domain-containing protein" evidence="3">
    <location>
        <begin position="20"/>
        <end position="366"/>
    </location>
</feature>
<evidence type="ECO:0000313" key="5">
    <source>
        <dbReference type="EMBL" id="CAF1061202.1"/>
    </source>
</evidence>
<dbReference type="EMBL" id="CAJNOK010008349">
    <property type="protein sequence ID" value="CAF1061202.1"/>
    <property type="molecule type" value="Genomic_DNA"/>
</dbReference>
<comment type="similarity">
    <text evidence="1">Belongs to the IUNH family.</text>
</comment>
<dbReference type="GO" id="GO:0016799">
    <property type="term" value="F:hydrolase activity, hydrolyzing N-glycosyl compounds"/>
    <property type="evidence" value="ECO:0007669"/>
    <property type="project" value="InterPro"/>
</dbReference>
<dbReference type="Proteomes" id="UP000681722">
    <property type="component" value="Unassembled WGS sequence"/>
</dbReference>
<dbReference type="InterPro" id="IPR036452">
    <property type="entry name" value="Ribo_hydro-like"/>
</dbReference>
<comment type="caution">
    <text evidence="6">The sequence shown here is derived from an EMBL/GenBank/DDBJ whole genome shotgun (WGS) entry which is preliminary data.</text>
</comment>
<dbReference type="Gene3D" id="3.90.245.10">
    <property type="entry name" value="Ribonucleoside hydrolase-like"/>
    <property type="match status" value="1"/>
</dbReference>
<feature type="domain" description="Inosine/uridine-preferring nucleoside hydrolase" evidence="4">
    <location>
        <begin position="24"/>
        <end position="301"/>
    </location>
</feature>
<sequence length="366" mass="41787">MPLILQVLLFYCTLLFTLSSIPTIIETDIGSDYDDQFALIYLLSRPDLFDLKLVVVSTYNTTARGQIVAKTLAAFNRYDVTLALGRYTENNWPENNIWEYEWAKDYTLEEFQQHGGKVEYDGESALLQELLKSTTTNVYNFIQISPVTSLGHVLKQNSNLNLTNVRLFAMAGSIYQGYVNQTSADIEYNILNNIPGAQLMFKKKWKEFMLASLDCTKYFQFNGPIWQQFLNHSMSKLILDSFKIWYENGGKHLDTLQPYSPLFGTSALHDLLAVYLVINDRNTIISEELPLIITDQGYTIINKSTGMPVQTCLRFKTNESVNEIGAIILNTIINARSECTTIYVNIFLSVFSLFIGIIATFSQQYR</sequence>
<dbReference type="EMBL" id="CAJOBA010008364">
    <property type="protein sequence ID" value="CAF3826700.1"/>
    <property type="molecule type" value="Genomic_DNA"/>
</dbReference>
<dbReference type="EMBL" id="CAJOBC010007680">
    <property type="protein sequence ID" value="CAF3939781.1"/>
    <property type="molecule type" value="Genomic_DNA"/>
</dbReference>